<protein>
    <submittedName>
        <fullName evidence="3">Uncharacterized protein</fullName>
    </submittedName>
</protein>
<reference evidence="3 4" key="1">
    <citation type="submission" date="2023-10" db="EMBL/GenBank/DDBJ databases">
        <title>Chromosome-scale genome assembly provides insights into flower coloration mechanisms of Canna indica.</title>
        <authorList>
            <person name="Li C."/>
        </authorList>
    </citation>
    <scope>NUCLEOTIDE SEQUENCE [LARGE SCALE GENOMIC DNA]</scope>
    <source>
        <tissue evidence="3">Flower</tissue>
    </source>
</reference>
<accession>A0AAQ3KKB0</accession>
<evidence type="ECO:0000313" key="3">
    <source>
        <dbReference type="EMBL" id="WOL07211.1"/>
    </source>
</evidence>
<dbReference type="AlphaFoldDB" id="A0AAQ3KKB0"/>
<dbReference type="Proteomes" id="UP001327560">
    <property type="component" value="Chromosome 5"/>
</dbReference>
<organism evidence="3 4">
    <name type="scientific">Canna indica</name>
    <name type="common">Indian-shot</name>
    <dbReference type="NCBI Taxonomy" id="4628"/>
    <lineage>
        <taxon>Eukaryota</taxon>
        <taxon>Viridiplantae</taxon>
        <taxon>Streptophyta</taxon>
        <taxon>Embryophyta</taxon>
        <taxon>Tracheophyta</taxon>
        <taxon>Spermatophyta</taxon>
        <taxon>Magnoliopsida</taxon>
        <taxon>Liliopsida</taxon>
        <taxon>Zingiberales</taxon>
        <taxon>Cannaceae</taxon>
        <taxon>Canna</taxon>
    </lineage>
</organism>
<sequence>MAVVVFTFSVRTFRFSIIGGIFDVLLVGFFGLTEFFHLYEAGSYLLELSHILRLCQGSQRDGSGNPLVDGKYPKRRSWDYEIPTDDGKSPKETDPERTHPVTVWSQRDGPGLSNMSGCHRDSYPFVWHVSEGDYRLVMDRD</sequence>
<feature type="compositionally biased region" description="Basic and acidic residues" evidence="1">
    <location>
        <begin position="85"/>
        <end position="99"/>
    </location>
</feature>
<keyword evidence="4" id="KW-1185">Reference proteome</keyword>
<evidence type="ECO:0000256" key="1">
    <source>
        <dbReference type="SAM" id="MobiDB-lite"/>
    </source>
</evidence>
<gene>
    <name evidence="3" type="ORF">Cni_G15949</name>
</gene>
<dbReference type="EMBL" id="CP136894">
    <property type="protein sequence ID" value="WOL07211.1"/>
    <property type="molecule type" value="Genomic_DNA"/>
</dbReference>
<keyword evidence="2" id="KW-1133">Transmembrane helix</keyword>
<evidence type="ECO:0000313" key="4">
    <source>
        <dbReference type="Proteomes" id="UP001327560"/>
    </source>
</evidence>
<keyword evidence="2" id="KW-0472">Membrane</keyword>
<keyword evidence="2" id="KW-0812">Transmembrane</keyword>
<proteinExistence type="predicted"/>
<feature type="region of interest" description="Disordered" evidence="1">
    <location>
        <begin position="57"/>
        <end position="109"/>
    </location>
</feature>
<evidence type="ECO:0000256" key="2">
    <source>
        <dbReference type="SAM" id="Phobius"/>
    </source>
</evidence>
<feature type="transmembrane region" description="Helical" evidence="2">
    <location>
        <begin position="12"/>
        <end position="32"/>
    </location>
</feature>
<name>A0AAQ3KKB0_9LILI</name>